<evidence type="ECO:0000313" key="2">
    <source>
        <dbReference type="Proteomes" id="UP000256999"/>
    </source>
</evidence>
<evidence type="ECO:0000313" key="1">
    <source>
        <dbReference type="EMBL" id="REL34577.1"/>
    </source>
</evidence>
<dbReference type="PANTHER" id="PTHR45458">
    <property type="entry name" value="SHORT-CHAIN DEHYDROGENASE/REDUCTASE SDR"/>
    <property type="match status" value="1"/>
</dbReference>
<proteinExistence type="predicted"/>
<dbReference type="Pfam" id="PF00106">
    <property type="entry name" value="adh_short"/>
    <property type="match status" value="1"/>
</dbReference>
<dbReference type="PANTHER" id="PTHR45458:SF1">
    <property type="entry name" value="SHORT CHAIN DEHYDROGENASE"/>
    <property type="match status" value="1"/>
</dbReference>
<dbReference type="RefSeq" id="WP_115999254.1">
    <property type="nucleotide sequence ID" value="NZ_QUOV01000001.1"/>
</dbReference>
<reference evidence="1 2" key="1">
    <citation type="submission" date="2018-08" db="EMBL/GenBank/DDBJ databases">
        <title>Thalassotalea euphylliae genome.</title>
        <authorList>
            <person name="Summers S."/>
            <person name="Rice S.A."/>
            <person name="Freckelton M.L."/>
            <person name="Nedved B.T."/>
            <person name="Hadfield M.G."/>
        </authorList>
    </citation>
    <scope>NUCLEOTIDE SEQUENCE [LARGE SCALE GENOMIC DNA]</scope>
    <source>
        <strain evidence="1 2">H2</strain>
    </source>
</reference>
<dbReference type="PRINTS" id="PR00081">
    <property type="entry name" value="GDHRDH"/>
</dbReference>
<accession>A0A3E0UDC4</accession>
<name>A0A3E0UDC4_9GAMM</name>
<dbReference type="Proteomes" id="UP000256999">
    <property type="component" value="Unassembled WGS sequence"/>
</dbReference>
<sequence length="261" mass="29275">MRTSLVIGASSAIAQAVIAQLLNDKLNQNKAKAEHNKVIAVSRQAMPQSLAPFLANGQLTWRQSDYQQASIQALLTELFATLSVTHSKDQRQLSEIIICNGILHSEDFMPEKKIEAFEPSAFDQVLSANTLTPLRWLQALMPYLEHYQAPCFVTVMSARIGSISDNQLGGWYSYRMSKAALNMAVKCLAIEASRRAKHVKFILFHPGTTDTPLSKPFQRNVRKDKLFTPAFVATQLLSAKHHVELDGQASYLDWQHKVIPW</sequence>
<comment type="caution">
    <text evidence="1">The sequence shown here is derived from an EMBL/GenBank/DDBJ whole genome shotgun (WGS) entry which is preliminary data.</text>
</comment>
<dbReference type="GO" id="GO:0016616">
    <property type="term" value="F:oxidoreductase activity, acting on the CH-OH group of donors, NAD or NADP as acceptor"/>
    <property type="evidence" value="ECO:0007669"/>
    <property type="project" value="TreeGrafter"/>
</dbReference>
<protein>
    <submittedName>
        <fullName evidence="1">SDR family NAD(P)-dependent oxidoreductase</fullName>
    </submittedName>
</protein>
<dbReference type="SUPFAM" id="SSF51735">
    <property type="entry name" value="NAD(P)-binding Rossmann-fold domains"/>
    <property type="match status" value="1"/>
</dbReference>
<dbReference type="InterPro" id="IPR036291">
    <property type="entry name" value="NAD(P)-bd_dom_sf"/>
</dbReference>
<organism evidence="1 2">
    <name type="scientific">Thalassotalea euphylliae</name>
    <dbReference type="NCBI Taxonomy" id="1655234"/>
    <lineage>
        <taxon>Bacteria</taxon>
        <taxon>Pseudomonadati</taxon>
        <taxon>Pseudomonadota</taxon>
        <taxon>Gammaproteobacteria</taxon>
        <taxon>Alteromonadales</taxon>
        <taxon>Colwelliaceae</taxon>
        <taxon>Thalassotalea</taxon>
    </lineage>
</organism>
<gene>
    <name evidence="1" type="ORF">DXX92_03955</name>
</gene>
<dbReference type="AlphaFoldDB" id="A0A3E0UDC4"/>
<dbReference type="EMBL" id="QUOV01000001">
    <property type="protein sequence ID" value="REL34577.1"/>
    <property type="molecule type" value="Genomic_DNA"/>
</dbReference>
<dbReference type="Gene3D" id="3.40.50.720">
    <property type="entry name" value="NAD(P)-binding Rossmann-like Domain"/>
    <property type="match status" value="1"/>
</dbReference>
<dbReference type="InterPro" id="IPR002347">
    <property type="entry name" value="SDR_fam"/>
</dbReference>
<dbReference type="InterPro" id="IPR052184">
    <property type="entry name" value="SDR_enzymes"/>
</dbReference>
<dbReference type="OrthoDB" id="9785826at2"/>